<proteinExistence type="predicted"/>
<dbReference type="Proteomes" id="UP001153331">
    <property type="component" value="Unassembled WGS sequence"/>
</dbReference>
<comment type="caution">
    <text evidence="1">The sequence shown here is derived from an EMBL/GenBank/DDBJ whole genome shotgun (WGS) entry which is preliminary data.</text>
</comment>
<reference evidence="1" key="1">
    <citation type="submission" date="2022-11" db="EMBL/GenBank/DDBJ databases">
        <title>Genome Sequence of Boeremia exigua.</title>
        <authorList>
            <person name="Buettner E."/>
        </authorList>
    </citation>
    <scope>NUCLEOTIDE SEQUENCE</scope>
    <source>
        <strain evidence="1">CU02</strain>
    </source>
</reference>
<sequence>MARHDNVFRGPQSIAQFFDPDCNPPLPLVEIPDRLNPYRKDKVRIYAKMLTCLPAQNVKSLPALHMLREEPRAATRKIAEASSGSTILSLGIIARVLWGNEDVEAHVTNKKSLESLNLLRFFGIKPCLFAGLAQQEPTDPTGIMARLKRKASKSDDMIYLGQYDNNMNWKSHATWTGPQILKQLPEVNLFSTTVGTGGCITGTGVALKSRKPSIRVLGVFNVAGDPVPGPRYYEGFQSSSFPWQETIDAQVEVSSVESYRMSMKLSREGLICGPSSGEALQGLLQHLCDLKQAGALDELKDDTTGEISCVFTCSDLPYQYLPGYFDKLGAEEFPHIENEILLQCDQTKHDHRWILDSVQAMELLGTGRRKQPQKGDFGGSITINVDSSSESIGSISNRHDQCTGKNNVLKSFSRWCGLFYARQRPGSHLKADVDHQHTTAVLSTVILDLRSTSAFRATHIPGSVSAPLPGIHEGLADGDLFGDHQAVFEEAQIQLALQALKQDANLSQQRAAAIYKVPQSTLSTRRAGRPSRGDTMPNSRGLDDNEERVIVDHILELDARGFGPRLADVAAMANSLRAERNLGPVGTNWPSTFVKR</sequence>
<organism evidence="1 2">
    <name type="scientific">Boeremia exigua</name>
    <dbReference type="NCBI Taxonomy" id="749465"/>
    <lineage>
        <taxon>Eukaryota</taxon>
        <taxon>Fungi</taxon>
        <taxon>Dikarya</taxon>
        <taxon>Ascomycota</taxon>
        <taxon>Pezizomycotina</taxon>
        <taxon>Dothideomycetes</taxon>
        <taxon>Pleosporomycetidae</taxon>
        <taxon>Pleosporales</taxon>
        <taxon>Pleosporineae</taxon>
        <taxon>Didymellaceae</taxon>
        <taxon>Boeremia</taxon>
    </lineage>
</organism>
<name>A0ACC2IRD9_9PLEO</name>
<keyword evidence="2" id="KW-1185">Reference proteome</keyword>
<evidence type="ECO:0000313" key="1">
    <source>
        <dbReference type="EMBL" id="KAJ8117727.1"/>
    </source>
</evidence>
<gene>
    <name evidence="1" type="ORF">OPT61_g1152</name>
</gene>
<accession>A0ACC2IRD9</accession>
<dbReference type="EMBL" id="JAPHNI010000043">
    <property type="protein sequence ID" value="KAJ8117727.1"/>
    <property type="molecule type" value="Genomic_DNA"/>
</dbReference>
<evidence type="ECO:0000313" key="2">
    <source>
        <dbReference type="Proteomes" id="UP001153331"/>
    </source>
</evidence>
<protein>
    <submittedName>
        <fullName evidence="1">Uncharacterized protein</fullName>
    </submittedName>
</protein>